<accession>A0A9I9CQZ8</accession>
<dbReference type="EnsemblPlants" id="MELO3C007102.2.1">
    <property type="protein sequence ID" value="MELO3C007102.2.1"/>
    <property type="gene ID" value="MELO3C007102.2"/>
</dbReference>
<reference evidence="2" key="1">
    <citation type="submission" date="2023-03" db="UniProtKB">
        <authorList>
            <consortium name="EnsemblPlants"/>
        </authorList>
    </citation>
    <scope>IDENTIFICATION</scope>
</reference>
<sequence>MVIEKTRKQMKPINRAGQHQEIDEDQVNAGTVWLEKCDLKFRLNTQMEGPININEPERTENEAIMLD</sequence>
<feature type="region of interest" description="Disordered" evidence="1">
    <location>
        <begin position="1"/>
        <end position="22"/>
    </location>
</feature>
<dbReference type="Gramene" id="MELO3C007102.2.1">
    <property type="protein sequence ID" value="MELO3C007102.2.1"/>
    <property type="gene ID" value="MELO3C007102.2"/>
</dbReference>
<dbReference type="AlphaFoldDB" id="A0A9I9CQZ8"/>
<organism evidence="2">
    <name type="scientific">Cucumis melo</name>
    <name type="common">Muskmelon</name>
    <dbReference type="NCBI Taxonomy" id="3656"/>
    <lineage>
        <taxon>Eukaryota</taxon>
        <taxon>Viridiplantae</taxon>
        <taxon>Streptophyta</taxon>
        <taxon>Embryophyta</taxon>
        <taxon>Tracheophyta</taxon>
        <taxon>Spermatophyta</taxon>
        <taxon>Magnoliopsida</taxon>
        <taxon>eudicotyledons</taxon>
        <taxon>Gunneridae</taxon>
        <taxon>Pentapetalae</taxon>
        <taxon>rosids</taxon>
        <taxon>fabids</taxon>
        <taxon>Cucurbitales</taxon>
        <taxon>Cucurbitaceae</taxon>
        <taxon>Benincaseae</taxon>
        <taxon>Cucumis</taxon>
    </lineage>
</organism>
<protein>
    <submittedName>
        <fullName evidence="2">Uncharacterized protein</fullName>
    </submittedName>
</protein>
<evidence type="ECO:0000313" key="2">
    <source>
        <dbReference type="EnsemblPlants" id="MELO3C007102.2.1"/>
    </source>
</evidence>
<name>A0A9I9CQZ8_CUCME</name>
<proteinExistence type="predicted"/>
<evidence type="ECO:0000256" key="1">
    <source>
        <dbReference type="SAM" id="MobiDB-lite"/>
    </source>
</evidence>